<reference evidence="1" key="1">
    <citation type="submission" date="2022-04" db="EMBL/GenBank/DDBJ databases">
        <title>Jade perch genome.</title>
        <authorList>
            <person name="Chao B."/>
        </authorList>
    </citation>
    <scope>NUCLEOTIDE SEQUENCE</scope>
    <source>
        <strain evidence="1">CB-2022</strain>
    </source>
</reference>
<keyword evidence="2" id="KW-1185">Reference proteome</keyword>
<name>A0ACB8W729_9TELE</name>
<organism evidence="1 2">
    <name type="scientific">Scortum barcoo</name>
    <name type="common">barcoo grunter</name>
    <dbReference type="NCBI Taxonomy" id="214431"/>
    <lineage>
        <taxon>Eukaryota</taxon>
        <taxon>Metazoa</taxon>
        <taxon>Chordata</taxon>
        <taxon>Craniata</taxon>
        <taxon>Vertebrata</taxon>
        <taxon>Euteleostomi</taxon>
        <taxon>Actinopterygii</taxon>
        <taxon>Neopterygii</taxon>
        <taxon>Teleostei</taxon>
        <taxon>Neoteleostei</taxon>
        <taxon>Acanthomorphata</taxon>
        <taxon>Eupercaria</taxon>
        <taxon>Centrarchiformes</taxon>
        <taxon>Terapontoidei</taxon>
        <taxon>Terapontidae</taxon>
        <taxon>Scortum</taxon>
    </lineage>
</organism>
<evidence type="ECO:0000313" key="2">
    <source>
        <dbReference type="Proteomes" id="UP000831701"/>
    </source>
</evidence>
<protein>
    <submittedName>
        <fullName evidence="1">Uncharacterized protein</fullName>
    </submittedName>
</protein>
<comment type="caution">
    <text evidence="1">The sequence shown here is derived from an EMBL/GenBank/DDBJ whole genome shotgun (WGS) entry which is preliminary data.</text>
</comment>
<evidence type="ECO:0000313" key="1">
    <source>
        <dbReference type="EMBL" id="KAI3363603.1"/>
    </source>
</evidence>
<dbReference type="Proteomes" id="UP000831701">
    <property type="component" value="Chromosome 13"/>
</dbReference>
<proteinExistence type="predicted"/>
<sequence>MADGFVTCAVTTSLASCCMDMIQTFAEAILDVVMPQVYKYMGTYGPFSSTILDLTEDRIFTYLGDFIEQVLDNFVKVKLESTKVFCELLLRHISRTVNSVLVLTTQTPIVESRLPVFFVSGCVTSVTDLKNMVCQIATLLIEAFKAQNPALENRLKTPIRTLNSRHDLKKLVTSYLMRMVKVLKRRTQMPLCKKSSRNHRHVCIRVGTLTEILTVEDSESPGQYSAMSSFSDLDALPGGVPESSNHYESCPFSSHTIICATEDHSPRLAPSEMESIDNIADDLVQAFLEVDLQDVMQTDSGRLEVMDNVNLREITVRLFSVIMKGHHYQIPVVPAGRRMCDTVTYRQLYRGGVADQSVIAHTLYLRTEEIIVRCALQVLLWSALRFDCPSTESSDEIDDLVFLFGPRQEGGDYLNDSFESIQSLSFSSQLDQHSDTTYDVASETGDITESHLITGILRSSFLNLLVGEMLAVMGITTYESIFEVVTQVIDQFHGVNAKVYDHFSASLLGHSYKEMYQTVIAELREEFGSVEEMQEVVRAGDPSFVEAIIRSLRKQMIIPPVPVPLPVKPAKKKICNFIKKFKRLCCKDTTTVISLISEQDNGELQVSRAWRRYQETGQYIRRRGGGRRRATTQQQDFATSAFVQGGTGGALPEPCKMTSSRPQMCMCLLKRSETDSMRVV</sequence>
<accession>A0ACB8W729</accession>
<gene>
    <name evidence="1" type="ORF">L3Q82_001237</name>
</gene>
<dbReference type="EMBL" id="CM041543">
    <property type="protein sequence ID" value="KAI3363603.1"/>
    <property type="molecule type" value="Genomic_DNA"/>
</dbReference>